<dbReference type="AlphaFoldDB" id="A0A9Q0ND24"/>
<comment type="caution">
    <text evidence="11">The sequence shown here is derived from an EMBL/GenBank/DDBJ whole genome shotgun (WGS) entry which is preliminary data.</text>
</comment>
<dbReference type="CDD" id="cd00054">
    <property type="entry name" value="EGF_CA"/>
    <property type="match status" value="1"/>
</dbReference>
<dbReference type="SMART" id="SM00192">
    <property type="entry name" value="LDLa"/>
    <property type="match status" value="3"/>
</dbReference>
<dbReference type="InterPro" id="IPR000152">
    <property type="entry name" value="EGF-type_Asp/Asn_hydroxyl_site"/>
</dbReference>
<keyword evidence="4" id="KW-1133">Transmembrane helix</keyword>
<dbReference type="GO" id="GO:0005509">
    <property type="term" value="F:calcium ion binding"/>
    <property type="evidence" value="ECO:0007669"/>
    <property type="project" value="InterPro"/>
</dbReference>
<protein>
    <submittedName>
        <fullName evidence="11">Prolow-density lipoprotein receptor-related protein 1</fullName>
    </submittedName>
</protein>
<dbReference type="PROSITE" id="PS01209">
    <property type="entry name" value="LDLRA_1"/>
    <property type="match status" value="1"/>
</dbReference>
<dbReference type="Gene3D" id="4.10.400.10">
    <property type="entry name" value="Low-density Lipoprotein Receptor"/>
    <property type="match status" value="2"/>
</dbReference>
<keyword evidence="5" id="KW-0472">Membrane</keyword>
<evidence type="ECO:0000256" key="6">
    <source>
        <dbReference type="ARBA" id="ARBA00023157"/>
    </source>
</evidence>
<organism evidence="11 12">
    <name type="scientific">Pseudolycoriella hygida</name>
    <dbReference type="NCBI Taxonomy" id="35572"/>
    <lineage>
        <taxon>Eukaryota</taxon>
        <taxon>Metazoa</taxon>
        <taxon>Ecdysozoa</taxon>
        <taxon>Arthropoda</taxon>
        <taxon>Hexapoda</taxon>
        <taxon>Insecta</taxon>
        <taxon>Pterygota</taxon>
        <taxon>Neoptera</taxon>
        <taxon>Endopterygota</taxon>
        <taxon>Diptera</taxon>
        <taxon>Nematocera</taxon>
        <taxon>Sciaroidea</taxon>
        <taxon>Sciaridae</taxon>
        <taxon>Pseudolycoriella</taxon>
    </lineage>
</organism>
<comment type="caution">
    <text evidence="9">Lacks conserved residue(s) required for the propagation of feature annotation.</text>
</comment>
<dbReference type="OrthoDB" id="10020456at2759"/>
<keyword evidence="2" id="KW-0812">Transmembrane</keyword>
<dbReference type="CDD" id="cd00112">
    <property type="entry name" value="LDLa"/>
    <property type="match status" value="2"/>
</dbReference>
<comment type="subcellular location">
    <subcellularLocation>
        <location evidence="1">Membrane</location>
        <topology evidence="1">Single-pass membrane protein</topology>
    </subcellularLocation>
</comment>
<keyword evidence="7 11" id="KW-0675">Receptor</keyword>
<dbReference type="InterPro" id="IPR036055">
    <property type="entry name" value="LDL_receptor-like_sf"/>
</dbReference>
<keyword evidence="8" id="KW-0325">Glycoprotein</keyword>
<dbReference type="InterPro" id="IPR002172">
    <property type="entry name" value="LDrepeatLR_classA_rpt"/>
</dbReference>
<keyword evidence="6 9" id="KW-1015">Disulfide bond</keyword>
<dbReference type="PRINTS" id="PR00261">
    <property type="entry name" value="LDLRECEPTOR"/>
</dbReference>
<keyword evidence="3" id="KW-0677">Repeat</keyword>
<gene>
    <name evidence="11" type="primary">Lrp1_0</name>
    <name evidence="11" type="ORF">Bhyg_02890</name>
</gene>
<feature type="disulfide bond" evidence="9">
    <location>
        <begin position="14"/>
        <end position="32"/>
    </location>
</feature>
<keyword evidence="11" id="KW-0449">Lipoprotein</keyword>
<feature type="disulfide bond" evidence="9">
    <location>
        <begin position="112"/>
        <end position="127"/>
    </location>
</feature>
<dbReference type="PANTHER" id="PTHR22722:SF5">
    <property type="entry name" value="LOW-DENSITY LIPOPROTEIN RECEPTOR-RELATED PROTEIN 1B"/>
    <property type="match status" value="1"/>
</dbReference>
<evidence type="ECO:0000256" key="9">
    <source>
        <dbReference type="PROSITE-ProRule" id="PRU00124"/>
    </source>
</evidence>
<dbReference type="SUPFAM" id="SSF57424">
    <property type="entry name" value="LDL receptor-like module"/>
    <property type="match status" value="3"/>
</dbReference>
<dbReference type="Proteomes" id="UP001151699">
    <property type="component" value="Chromosome A"/>
</dbReference>
<dbReference type="GO" id="GO:0005041">
    <property type="term" value="F:low-density lipoprotein particle receptor activity"/>
    <property type="evidence" value="ECO:0007669"/>
    <property type="project" value="TreeGrafter"/>
</dbReference>
<dbReference type="EMBL" id="WJQU01000001">
    <property type="protein sequence ID" value="KAJ6647667.1"/>
    <property type="molecule type" value="Genomic_DNA"/>
</dbReference>
<evidence type="ECO:0000256" key="7">
    <source>
        <dbReference type="ARBA" id="ARBA00023170"/>
    </source>
</evidence>
<dbReference type="PROSITE" id="PS01187">
    <property type="entry name" value="EGF_CA"/>
    <property type="match status" value="1"/>
</dbReference>
<evidence type="ECO:0000259" key="10">
    <source>
        <dbReference type="PROSITE" id="PS01186"/>
    </source>
</evidence>
<dbReference type="PROSITE" id="PS00010">
    <property type="entry name" value="ASX_HYDROXYL"/>
    <property type="match status" value="1"/>
</dbReference>
<dbReference type="GO" id="GO:0043235">
    <property type="term" value="C:receptor complex"/>
    <property type="evidence" value="ECO:0007669"/>
    <property type="project" value="TreeGrafter"/>
</dbReference>
<dbReference type="Gene3D" id="2.10.25.10">
    <property type="entry name" value="Laminin"/>
    <property type="match status" value="1"/>
</dbReference>
<sequence length="297" mass="33473">MELDTTCSPNQFQCNNGQCIPSYWKCDSKADCDDKSDEPKECIKMQSCNEGQFQCKVTRKCIPNEWICDGDFDCDARDKSDEDPTKCHTAKMCLPNQSECEGGLCIDTEKFCDGKIDCINDENFKVCHDPNASVKCTELKCSYNCKITPTGPKCYCPIGQEPNGTQCQDFNECKIESTCDQICKNTPNSFECSCVSGYTKKSNRCFGINEPPNELPSLFFLTQTDIQRTSITGDPWNSTSTYKINNPITLEMWHRNRTVCVINGSSAVETVDFRCHNADDLSISWKMPQPDMFLALT</sequence>
<evidence type="ECO:0000313" key="12">
    <source>
        <dbReference type="Proteomes" id="UP001151699"/>
    </source>
</evidence>
<evidence type="ECO:0000256" key="5">
    <source>
        <dbReference type="ARBA" id="ARBA00023136"/>
    </source>
</evidence>
<feature type="non-terminal residue" evidence="11">
    <location>
        <position position="1"/>
    </location>
</feature>
<dbReference type="InterPro" id="IPR001881">
    <property type="entry name" value="EGF-like_Ca-bd_dom"/>
</dbReference>
<evidence type="ECO:0000256" key="3">
    <source>
        <dbReference type="ARBA" id="ARBA00022737"/>
    </source>
</evidence>
<evidence type="ECO:0000256" key="1">
    <source>
        <dbReference type="ARBA" id="ARBA00004167"/>
    </source>
</evidence>
<dbReference type="SMART" id="SM00181">
    <property type="entry name" value="EGF"/>
    <property type="match status" value="2"/>
</dbReference>
<evidence type="ECO:0000313" key="11">
    <source>
        <dbReference type="EMBL" id="KAJ6647667.1"/>
    </source>
</evidence>
<accession>A0A9Q0ND24</accession>
<dbReference type="GO" id="GO:0005886">
    <property type="term" value="C:plasma membrane"/>
    <property type="evidence" value="ECO:0007669"/>
    <property type="project" value="TreeGrafter"/>
</dbReference>
<name>A0A9Q0ND24_9DIPT</name>
<dbReference type="SMART" id="SM00179">
    <property type="entry name" value="EGF_CA"/>
    <property type="match status" value="1"/>
</dbReference>
<dbReference type="Pfam" id="PF00057">
    <property type="entry name" value="Ldl_recept_a"/>
    <property type="match status" value="2"/>
</dbReference>
<dbReference type="InterPro" id="IPR018097">
    <property type="entry name" value="EGF_Ca-bd_CS"/>
</dbReference>
<feature type="disulfide bond" evidence="9">
    <location>
        <begin position="100"/>
        <end position="118"/>
    </location>
</feature>
<dbReference type="PROSITE" id="PS50068">
    <property type="entry name" value="LDLRA_2"/>
    <property type="match status" value="3"/>
</dbReference>
<proteinExistence type="predicted"/>
<dbReference type="InterPro" id="IPR051221">
    <property type="entry name" value="LDLR-related"/>
</dbReference>
<reference evidence="11" key="1">
    <citation type="submission" date="2022-07" db="EMBL/GenBank/DDBJ databases">
        <authorList>
            <person name="Trinca V."/>
            <person name="Uliana J.V.C."/>
            <person name="Torres T.T."/>
            <person name="Ward R.J."/>
            <person name="Monesi N."/>
        </authorList>
    </citation>
    <scope>NUCLEOTIDE SEQUENCE</scope>
    <source>
        <strain evidence="11">HSMRA1968</strain>
        <tissue evidence="11">Whole embryos</tissue>
    </source>
</reference>
<evidence type="ECO:0000256" key="2">
    <source>
        <dbReference type="ARBA" id="ARBA00022692"/>
    </source>
</evidence>
<dbReference type="InterPro" id="IPR000742">
    <property type="entry name" value="EGF"/>
</dbReference>
<feature type="disulfide bond" evidence="9">
    <location>
        <begin position="7"/>
        <end position="19"/>
    </location>
</feature>
<feature type="disulfide bond" evidence="9">
    <location>
        <begin position="93"/>
        <end position="105"/>
    </location>
</feature>
<keyword evidence="12" id="KW-1185">Reference proteome</keyword>
<dbReference type="SUPFAM" id="SSF57196">
    <property type="entry name" value="EGF/Laminin"/>
    <property type="match status" value="1"/>
</dbReference>
<evidence type="ECO:0000256" key="8">
    <source>
        <dbReference type="ARBA" id="ARBA00023180"/>
    </source>
</evidence>
<dbReference type="InterPro" id="IPR023415">
    <property type="entry name" value="LDLR_class-A_CS"/>
</dbReference>
<dbReference type="FunFam" id="4.10.400.10:FF:000011">
    <property type="entry name" value="Low-density lipoprotein receptor-related protein 1"/>
    <property type="match status" value="1"/>
</dbReference>
<dbReference type="PANTHER" id="PTHR22722">
    <property type="entry name" value="LOW-DENSITY LIPOPROTEIN RECEPTOR-RELATED PROTEIN 2-RELATED"/>
    <property type="match status" value="1"/>
</dbReference>
<dbReference type="PROSITE" id="PS01186">
    <property type="entry name" value="EGF_2"/>
    <property type="match status" value="1"/>
</dbReference>
<evidence type="ECO:0000256" key="4">
    <source>
        <dbReference type="ARBA" id="ARBA00022989"/>
    </source>
</evidence>
<feature type="domain" description="EGF-like" evidence="10">
    <location>
        <begin position="192"/>
        <end position="205"/>
    </location>
</feature>